<reference evidence="1" key="1">
    <citation type="submission" date="2021-07" db="EMBL/GenBank/DDBJ databases">
        <authorList>
            <person name="Durling M."/>
        </authorList>
    </citation>
    <scope>NUCLEOTIDE SEQUENCE</scope>
</reference>
<sequence>MPDNENKVWCREEKCRLQPDWDREPIRRAQERQLVGQMGGCMPGLGRMQTQPLRALPAIAMQLLTATLANQFVTGHLGTIGMGYLAQMTGTSYPLEMRMFGQSRLSGGQGVRLQYQNTEGIRMCRTAGLLDYWQDDSCAFGYSQQMLKPSESSISNCRSQVQIRGIESKWRQYRDV</sequence>
<proteinExistence type="predicted"/>
<evidence type="ECO:0000313" key="2">
    <source>
        <dbReference type="Proteomes" id="UP000701801"/>
    </source>
</evidence>
<organism evidence="1 2">
    <name type="scientific">Hymenoscyphus albidus</name>
    <dbReference type="NCBI Taxonomy" id="595503"/>
    <lineage>
        <taxon>Eukaryota</taxon>
        <taxon>Fungi</taxon>
        <taxon>Dikarya</taxon>
        <taxon>Ascomycota</taxon>
        <taxon>Pezizomycotina</taxon>
        <taxon>Leotiomycetes</taxon>
        <taxon>Helotiales</taxon>
        <taxon>Helotiaceae</taxon>
        <taxon>Hymenoscyphus</taxon>
    </lineage>
</organism>
<evidence type="ECO:0000313" key="1">
    <source>
        <dbReference type="EMBL" id="CAG8983562.1"/>
    </source>
</evidence>
<dbReference type="EMBL" id="CAJVRM010000730">
    <property type="protein sequence ID" value="CAG8983562.1"/>
    <property type="molecule type" value="Genomic_DNA"/>
</dbReference>
<dbReference type="AlphaFoldDB" id="A0A9N9M1D3"/>
<comment type="caution">
    <text evidence="1">The sequence shown here is derived from an EMBL/GenBank/DDBJ whole genome shotgun (WGS) entry which is preliminary data.</text>
</comment>
<protein>
    <submittedName>
        <fullName evidence="1">Uncharacterized protein</fullName>
    </submittedName>
</protein>
<dbReference type="Proteomes" id="UP000701801">
    <property type="component" value="Unassembled WGS sequence"/>
</dbReference>
<gene>
    <name evidence="1" type="ORF">HYALB_00009882</name>
</gene>
<accession>A0A9N9M1D3</accession>
<keyword evidence="2" id="KW-1185">Reference proteome</keyword>
<name>A0A9N9M1D3_9HELO</name>